<evidence type="ECO:0000256" key="4">
    <source>
        <dbReference type="ARBA" id="ARBA00022679"/>
    </source>
</evidence>
<evidence type="ECO:0000259" key="10">
    <source>
        <dbReference type="PROSITE" id="PS50011"/>
    </source>
</evidence>
<keyword evidence="12" id="KW-1185">Reference proteome</keyword>
<dbReference type="SMART" id="SM00220">
    <property type="entry name" value="S_TKc"/>
    <property type="match status" value="1"/>
</dbReference>
<evidence type="ECO:0000256" key="9">
    <source>
        <dbReference type="ARBA" id="ARBA00048679"/>
    </source>
</evidence>
<comment type="catalytic activity">
    <reaction evidence="9">
        <text>L-seryl-[protein] + ATP = O-phospho-L-seryl-[protein] + ADP + H(+)</text>
        <dbReference type="Rhea" id="RHEA:17989"/>
        <dbReference type="Rhea" id="RHEA-COMP:9863"/>
        <dbReference type="Rhea" id="RHEA-COMP:11604"/>
        <dbReference type="ChEBI" id="CHEBI:15378"/>
        <dbReference type="ChEBI" id="CHEBI:29999"/>
        <dbReference type="ChEBI" id="CHEBI:30616"/>
        <dbReference type="ChEBI" id="CHEBI:83421"/>
        <dbReference type="ChEBI" id="CHEBI:456216"/>
        <dbReference type="EC" id="2.7.11.1"/>
    </reaction>
</comment>
<dbReference type="Gene3D" id="1.10.510.10">
    <property type="entry name" value="Transferase(Phosphotransferase) domain 1"/>
    <property type="match status" value="1"/>
</dbReference>
<dbReference type="FunFam" id="1.10.510.10:FF:000754">
    <property type="entry name" value="Interleukin-1 receptor-associated kinase"/>
    <property type="match status" value="1"/>
</dbReference>
<evidence type="ECO:0000256" key="2">
    <source>
        <dbReference type="ARBA" id="ARBA00012513"/>
    </source>
</evidence>
<evidence type="ECO:0000313" key="12">
    <source>
        <dbReference type="Proteomes" id="UP000053660"/>
    </source>
</evidence>
<dbReference type="GO" id="GO:0005886">
    <property type="term" value="C:plasma membrane"/>
    <property type="evidence" value="ECO:0007669"/>
    <property type="project" value="TreeGrafter"/>
</dbReference>
<dbReference type="SUPFAM" id="SSF56112">
    <property type="entry name" value="Protein kinase-like (PK-like)"/>
    <property type="match status" value="1"/>
</dbReference>
<protein>
    <recommendedName>
        <fullName evidence="2">non-specific serine/threonine protein kinase</fullName>
        <ecNumber evidence="2">2.7.11.1</ecNumber>
    </recommendedName>
</protein>
<dbReference type="PANTHER" id="PTHR27001:SF939">
    <property type="entry name" value="INTERLEUKIN 1 RECEPTOR ASSOCIATED KINASE 1"/>
    <property type="match status" value="1"/>
</dbReference>
<reference evidence="11 12" key="1">
    <citation type="submission" date="2014-03" db="EMBL/GenBank/DDBJ databases">
        <title>Draft genome of the hookworm Oesophagostomum dentatum.</title>
        <authorList>
            <person name="Mitreva M."/>
        </authorList>
    </citation>
    <scope>NUCLEOTIDE SEQUENCE [LARGE SCALE GENOMIC DNA]</scope>
    <source>
        <strain evidence="11 12">OD-Hann</strain>
    </source>
</reference>
<evidence type="ECO:0000256" key="3">
    <source>
        <dbReference type="ARBA" id="ARBA00022527"/>
    </source>
</evidence>
<dbReference type="GO" id="GO:0004674">
    <property type="term" value="F:protein serine/threonine kinase activity"/>
    <property type="evidence" value="ECO:0007669"/>
    <property type="project" value="UniProtKB-KW"/>
</dbReference>
<feature type="non-terminal residue" evidence="11">
    <location>
        <position position="1"/>
    </location>
</feature>
<evidence type="ECO:0000256" key="6">
    <source>
        <dbReference type="ARBA" id="ARBA00022777"/>
    </source>
</evidence>
<keyword evidence="4" id="KW-0808">Transferase</keyword>
<organism evidence="11 12">
    <name type="scientific">Oesophagostomum dentatum</name>
    <name type="common">Nodular worm</name>
    <dbReference type="NCBI Taxonomy" id="61180"/>
    <lineage>
        <taxon>Eukaryota</taxon>
        <taxon>Metazoa</taxon>
        <taxon>Ecdysozoa</taxon>
        <taxon>Nematoda</taxon>
        <taxon>Chromadorea</taxon>
        <taxon>Rhabditida</taxon>
        <taxon>Rhabditina</taxon>
        <taxon>Rhabditomorpha</taxon>
        <taxon>Strongyloidea</taxon>
        <taxon>Strongylidae</taxon>
        <taxon>Oesophagostomum</taxon>
    </lineage>
</organism>
<feature type="domain" description="Protein kinase" evidence="10">
    <location>
        <begin position="1"/>
        <end position="196"/>
    </location>
</feature>
<evidence type="ECO:0000256" key="8">
    <source>
        <dbReference type="ARBA" id="ARBA00047899"/>
    </source>
</evidence>
<dbReference type="PANTHER" id="PTHR27001">
    <property type="entry name" value="OS01G0253100 PROTEIN"/>
    <property type="match status" value="1"/>
</dbReference>
<evidence type="ECO:0000313" key="11">
    <source>
        <dbReference type="EMBL" id="KHJ82848.1"/>
    </source>
</evidence>
<evidence type="ECO:0000256" key="1">
    <source>
        <dbReference type="ARBA" id="ARBA00008718"/>
    </source>
</evidence>
<gene>
    <name evidence="11" type="ORF">OESDEN_17457</name>
</gene>
<dbReference type="EMBL" id="KN576788">
    <property type="protein sequence ID" value="KHJ82848.1"/>
    <property type="molecule type" value="Genomic_DNA"/>
</dbReference>
<evidence type="ECO:0000256" key="7">
    <source>
        <dbReference type="ARBA" id="ARBA00022840"/>
    </source>
</evidence>
<dbReference type="Pfam" id="PF00069">
    <property type="entry name" value="Pkinase"/>
    <property type="match status" value="1"/>
</dbReference>
<accession>A0A0B1SC12</accession>
<sequence length="204" mass="22453">GTAPLSWLQKKEIAEGTARGLHFLHCIASTPIIHGDVKSANILLDRHFEPKLGDFGLSRDGRIEADTDEKSPLIASHVKGTLAYLPPEFITNKILSTKLDVYSFGIVLLEIGTGLRAYLDSRSPPGLADYCYSAKNSSKNSRWIEALMDKRTPPADNKAGITQWFDGLICLGLQCVEKDRLVRPSFPEIVLVLAELSTKFDSTP</sequence>
<dbReference type="GO" id="GO:0005524">
    <property type="term" value="F:ATP binding"/>
    <property type="evidence" value="ECO:0007669"/>
    <property type="project" value="UniProtKB-KW"/>
</dbReference>
<dbReference type="InterPro" id="IPR011009">
    <property type="entry name" value="Kinase-like_dom_sf"/>
</dbReference>
<dbReference type="EC" id="2.7.11.1" evidence="2"/>
<keyword evidence="5" id="KW-0547">Nucleotide-binding</keyword>
<dbReference type="AlphaFoldDB" id="A0A0B1SC12"/>
<name>A0A0B1SC12_OESDE</name>
<proteinExistence type="inferred from homology"/>
<keyword evidence="7" id="KW-0067">ATP-binding</keyword>
<comment type="similarity">
    <text evidence="1">Belongs to the protein kinase superfamily. TKL Ser/Thr protein kinase family. Pelle subfamily.</text>
</comment>
<keyword evidence="6" id="KW-0418">Kinase</keyword>
<evidence type="ECO:0000256" key="5">
    <source>
        <dbReference type="ARBA" id="ARBA00022741"/>
    </source>
</evidence>
<keyword evidence="3" id="KW-0723">Serine/threonine-protein kinase</keyword>
<dbReference type="OrthoDB" id="4062651at2759"/>
<dbReference type="PROSITE" id="PS50011">
    <property type="entry name" value="PROTEIN_KINASE_DOM"/>
    <property type="match status" value="1"/>
</dbReference>
<dbReference type="InterPro" id="IPR008271">
    <property type="entry name" value="Ser/Thr_kinase_AS"/>
</dbReference>
<dbReference type="Proteomes" id="UP000053660">
    <property type="component" value="Unassembled WGS sequence"/>
</dbReference>
<comment type="catalytic activity">
    <reaction evidence="8">
        <text>L-threonyl-[protein] + ATP = O-phospho-L-threonyl-[protein] + ADP + H(+)</text>
        <dbReference type="Rhea" id="RHEA:46608"/>
        <dbReference type="Rhea" id="RHEA-COMP:11060"/>
        <dbReference type="Rhea" id="RHEA-COMP:11605"/>
        <dbReference type="ChEBI" id="CHEBI:15378"/>
        <dbReference type="ChEBI" id="CHEBI:30013"/>
        <dbReference type="ChEBI" id="CHEBI:30616"/>
        <dbReference type="ChEBI" id="CHEBI:61977"/>
        <dbReference type="ChEBI" id="CHEBI:456216"/>
        <dbReference type="EC" id="2.7.11.1"/>
    </reaction>
</comment>
<dbReference type="PROSITE" id="PS00108">
    <property type="entry name" value="PROTEIN_KINASE_ST"/>
    <property type="match status" value="1"/>
</dbReference>
<dbReference type="InterPro" id="IPR000719">
    <property type="entry name" value="Prot_kinase_dom"/>
</dbReference>